<proteinExistence type="predicted"/>
<evidence type="ECO:0000313" key="4">
    <source>
        <dbReference type="Proteomes" id="UP001589619"/>
    </source>
</evidence>
<dbReference type="PANTHER" id="PTHR35788:SF1">
    <property type="entry name" value="EXPORTED PROTEIN"/>
    <property type="match status" value="1"/>
</dbReference>
<keyword evidence="4" id="KW-1185">Reference proteome</keyword>
<dbReference type="Pfam" id="PF04294">
    <property type="entry name" value="VanW"/>
    <property type="match status" value="1"/>
</dbReference>
<accession>A0ABV5VQS3</accession>
<evidence type="ECO:0000313" key="3">
    <source>
        <dbReference type="EMBL" id="MFB9750609.1"/>
    </source>
</evidence>
<feature type="signal peptide" evidence="2">
    <location>
        <begin position="1"/>
        <end position="20"/>
    </location>
</feature>
<evidence type="ECO:0000256" key="2">
    <source>
        <dbReference type="SAM" id="SignalP"/>
    </source>
</evidence>
<feature type="chain" id="PRO_5045808588" evidence="2">
    <location>
        <begin position="21"/>
        <end position="326"/>
    </location>
</feature>
<dbReference type="PANTHER" id="PTHR35788">
    <property type="entry name" value="EXPORTED PROTEIN-RELATED"/>
    <property type="match status" value="1"/>
</dbReference>
<keyword evidence="2" id="KW-0732">Signal</keyword>
<dbReference type="RefSeq" id="WP_344906687.1">
    <property type="nucleotide sequence ID" value="NZ_BAAAYO010000005.1"/>
</dbReference>
<name>A0ABV5VQS3_9BACL</name>
<dbReference type="InterPro" id="IPR007391">
    <property type="entry name" value="Vancomycin_resist_VanW"/>
</dbReference>
<comment type="caution">
    <text evidence="3">The sequence shown here is derived from an EMBL/GenBank/DDBJ whole genome shotgun (WGS) entry which is preliminary data.</text>
</comment>
<feature type="region of interest" description="Disordered" evidence="1">
    <location>
        <begin position="290"/>
        <end position="326"/>
    </location>
</feature>
<dbReference type="InterPro" id="IPR052913">
    <property type="entry name" value="Glycopeptide_resist_protein"/>
</dbReference>
<reference evidence="3 4" key="1">
    <citation type="submission" date="2024-09" db="EMBL/GenBank/DDBJ databases">
        <authorList>
            <person name="Sun Q."/>
            <person name="Mori K."/>
        </authorList>
    </citation>
    <scope>NUCLEOTIDE SEQUENCE [LARGE SCALE GENOMIC DNA]</scope>
    <source>
        <strain evidence="3 4">JCM 12520</strain>
    </source>
</reference>
<protein>
    <submittedName>
        <fullName evidence="3">VanW family protein</fullName>
    </submittedName>
</protein>
<dbReference type="EMBL" id="JBHMAG010000003">
    <property type="protein sequence ID" value="MFB9750609.1"/>
    <property type="molecule type" value="Genomic_DNA"/>
</dbReference>
<evidence type="ECO:0000256" key="1">
    <source>
        <dbReference type="SAM" id="MobiDB-lite"/>
    </source>
</evidence>
<organism evidence="3 4">
    <name type="scientific">Paenibacillus hodogayensis</name>
    <dbReference type="NCBI Taxonomy" id="279208"/>
    <lineage>
        <taxon>Bacteria</taxon>
        <taxon>Bacillati</taxon>
        <taxon>Bacillota</taxon>
        <taxon>Bacilli</taxon>
        <taxon>Bacillales</taxon>
        <taxon>Paenibacillaceae</taxon>
        <taxon>Paenibacillus</taxon>
    </lineage>
</organism>
<sequence>MKSAWLLGALLLAPMVQQQAPTSGPLSLEHAGQMIASVERADYSLPGQTVVDTAKLDALIAKLEQRTYEPPLNAVIGDNGKIVAGRTGYTLNREALAEQFYAYFYGNGPARFELQRRTVYPKVDSELLAHIRQKPIGSYVTYYNSGNKSRSHNIALSAKAINNHVVFPGETFSFNRIVGERTAARGYKRAPIIVRGELSEGIGGGICQVSSTLFNAIDRAGLRIVQRYSHSRHVPYVLPGRDATVSWGGPDFTFQNAYNQPVLIRAFAGGGSMSIALYSSDSIEYKPREVPGITKTLPEEVPLETDADRDSRGTGAPEDIPGTSPS</sequence>
<gene>
    <name evidence="3" type="ORF">ACFFNY_03405</name>
</gene>
<dbReference type="Proteomes" id="UP001589619">
    <property type="component" value="Unassembled WGS sequence"/>
</dbReference>